<evidence type="ECO:0000256" key="1">
    <source>
        <dbReference type="SAM" id="SignalP"/>
    </source>
</evidence>
<feature type="domain" description="Ricin B lectin" evidence="2">
    <location>
        <begin position="58"/>
        <end position="189"/>
    </location>
</feature>
<organism evidence="3 4">
    <name type="scientific">Streptomyces bottropensis</name>
    <dbReference type="NCBI Taxonomy" id="42235"/>
    <lineage>
        <taxon>Bacteria</taxon>
        <taxon>Bacillati</taxon>
        <taxon>Actinomycetota</taxon>
        <taxon>Actinomycetes</taxon>
        <taxon>Kitasatosporales</taxon>
        <taxon>Streptomycetaceae</taxon>
        <taxon>Streptomyces</taxon>
    </lineage>
</organism>
<dbReference type="Proteomes" id="UP001310290">
    <property type="component" value="Unassembled WGS sequence"/>
</dbReference>
<keyword evidence="4" id="KW-1185">Reference proteome</keyword>
<dbReference type="Pfam" id="PF00652">
    <property type="entry name" value="Ricin_B_lectin"/>
    <property type="match status" value="1"/>
</dbReference>
<protein>
    <submittedName>
        <fullName evidence="3">RICIN domain-containing protein</fullName>
    </submittedName>
</protein>
<dbReference type="EMBL" id="JARULZ010000002">
    <property type="protein sequence ID" value="MEH0638494.1"/>
    <property type="molecule type" value="Genomic_DNA"/>
</dbReference>
<comment type="caution">
    <text evidence="3">The sequence shown here is derived from an EMBL/GenBank/DDBJ whole genome shotgun (WGS) entry which is preliminary data.</text>
</comment>
<dbReference type="SUPFAM" id="SSF50370">
    <property type="entry name" value="Ricin B-like lectins"/>
    <property type="match status" value="1"/>
</dbReference>
<gene>
    <name evidence="3" type="ORF">QBA35_35270</name>
</gene>
<evidence type="ECO:0000313" key="4">
    <source>
        <dbReference type="Proteomes" id="UP001310290"/>
    </source>
</evidence>
<dbReference type="Gene3D" id="2.80.10.50">
    <property type="match status" value="2"/>
</dbReference>
<evidence type="ECO:0000313" key="3">
    <source>
        <dbReference type="EMBL" id="MEH0638494.1"/>
    </source>
</evidence>
<dbReference type="RefSeq" id="WP_334661150.1">
    <property type="nucleotide sequence ID" value="NZ_JARULZ010000002.1"/>
</dbReference>
<sequence>MGRPFRIPLAMAAVALLTAPVLTGSSLTGTATAAQTTSATRTTTASAVTAEAAADPVYARLYNQGTGKCLAVPGPYTDVEGAELIQWTCSTSETQYWALIPVTGGYQVKNLASGRCLAVASNSKVQGAVSVQSTCGGNGGEQVWAHDSIDRLANANSKFCLAVLSSETANGVKPAQWTCGTNKDQQWLW</sequence>
<name>A0ABU8AYX5_9ACTN</name>
<keyword evidence="1" id="KW-0732">Signal</keyword>
<proteinExistence type="predicted"/>
<dbReference type="InterPro" id="IPR000772">
    <property type="entry name" value="Ricin_B_lectin"/>
</dbReference>
<dbReference type="SMART" id="SM00458">
    <property type="entry name" value="RICIN"/>
    <property type="match status" value="1"/>
</dbReference>
<evidence type="ECO:0000259" key="2">
    <source>
        <dbReference type="SMART" id="SM00458"/>
    </source>
</evidence>
<dbReference type="CDD" id="cd00161">
    <property type="entry name" value="beta-trefoil_Ricin-like"/>
    <property type="match status" value="1"/>
</dbReference>
<accession>A0ABU8AYX5</accession>
<dbReference type="PROSITE" id="PS50231">
    <property type="entry name" value="RICIN_B_LECTIN"/>
    <property type="match status" value="1"/>
</dbReference>
<dbReference type="InterPro" id="IPR035992">
    <property type="entry name" value="Ricin_B-like_lectins"/>
</dbReference>
<feature type="chain" id="PRO_5045176676" evidence="1">
    <location>
        <begin position="34"/>
        <end position="189"/>
    </location>
</feature>
<reference evidence="3" key="1">
    <citation type="submission" date="2023-04" db="EMBL/GenBank/DDBJ databases">
        <title>Genomic diversity of scab-causing Streptomyces spp. in the province of Quebec, Canada.</title>
        <authorList>
            <person name="Biessy A."/>
            <person name="Cadieux M."/>
            <person name="Ciotola M."/>
            <person name="Filion M."/>
        </authorList>
    </citation>
    <scope>NUCLEOTIDE SEQUENCE</scope>
    <source>
        <strain evidence="3">B21-115</strain>
    </source>
</reference>
<feature type="signal peptide" evidence="1">
    <location>
        <begin position="1"/>
        <end position="33"/>
    </location>
</feature>